<dbReference type="KEGG" id="mrb:Mrub_0443"/>
<feature type="domain" description="Restriction system protein Mrr-like N-terminal" evidence="2">
    <location>
        <begin position="201"/>
        <end position="288"/>
    </location>
</feature>
<dbReference type="AlphaFoldDB" id="A0A806CIU1"/>
<sequence length="291" mass="32800">MSQPYSIGPYKGEVLLSLTGLFHVIRLIPPYPPRAVLEQILKERAMPTLVQWDNQVGLVGPEQTLWVEAEQSWMEGLIRQLEPLDPLSAPEIAEQALLEKLVENAGSRLWAFLDDVNMLLTHGEMALETAQASRRYDRVATLAQWLERLLKVQQSGEALAELWGAFSGKKRSMPAKHPSKKAPVPDKTRKRTKGAALPQKEYRLPILRALAELGGRGKTAEVLDRVYLQLKHLFTDGDLERAYDDPRRDEPIWRNRARWEIAALKEEKLVQSGGYGVLILTDKGAAYLHGA</sequence>
<dbReference type="Proteomes" id="UP000006655">
    <property type="component" value="Chromosome"/>
</dbReference>
<evidence type="ECO:0000313" key="3">
    <source>
        <dbReference type="EMBL" id="ADD27220.1"/>
    </source>
</evidence>
<evidence type="ECO:0000256" key="1">
    <source>
        <dbReference type="SAM" id="MobiDB-lite"/>
    </source>
</evidence>
<feature type="compositionally biased region" description="Basic residues" evidence="1">
    <location>
        <begin position="169"/>
        <end position="180"/>
    </location>
</feature>
<name>A0A806CIU1_MEIRD</name>
<reference evidence="3 4" key="1">
    <citation type="journal article" date="2010" name="Stand. Genomic Sci.">
        <title>Complete genome sequence of Meiothermus ruber type strain (21).</title>
        <authorList>
            <person name="Tindall B.J."/>
            <person name="Sikorski J."/>
            <person name="Lucas S."/>
            <person name="Goltsman E."/>
            <person name="Copeland A."/>
            <person name="Glavina Del Rio T."/>
            <person name="Nolan M."/>
            <person name="Tice H."/>
            <person name="Cheng J.F."/>
            <person name="Han C."/>
            <person name="Pitluck S."/>
            <person name="Liolios K."/>
            <person name="Ivanova N."/>
            <person name="Mavromatis K."/>
            <person name="Ovchinnikova G."/>
            <person name="Pati A."/>
            <person name="Fahnrich R."/>
            <person name="Goodwin L."/>
            <person name="Chen A."/>
            <person name="Palaniappan K."/>
            <person name="Land M."/>
            <person name="Hauser L."/>
            <person name="Chang Y.J."/>
            <person name="Jeffries C.D."/>
            <person name="Rohde M."/>
            <person name="Goker M."/>
            <person name="Woyke T."/>
            <person name="Bristow J."/>
            <person name="Eisen J.A."/>
            <person name="Markowitz V."/>
            <person name="Hugenholtz P."/>
            <person name="Kyrpides N.C."/>
            <person name="Klenk H.P."/>
            <person name="Lapidus A."/>
        </authorList>
    </citation>
    <scope>NUCLEOTIDE SEQUENCE [LARGE SCALE GENOMIC DNA]</scope>
    <source>
        <strain evidence="4">ATCC 35948 / DSM 1279 / VKM B-1258 / 21</strain>
    </source>
</reference>
<gene>
    <name evidence="3" type="ordered locus">Mrub_0443</name>
</gene>
<evidence type="ECO:0000259" key="2">
    <source>
        <dbReference type="Pfam" id="PF14338"/>
    </source>
</evidence>
<accession>A0A806CIU1</accession>
<dbReference type="EMBL" id="CP001743">
    <property type="protein sequence ID" value="ADD27220.1"/>
    <property type="molecule type" value="Genomic_DNA"/>
</dbReference>
<keyword evidence="4" id="KW-1185">Reference proteome</keyword>
<dbReference type="Pfam" id="PF14338">
    <property type="entry name" value="Mrr_N"/>
    <property type="match status" value="1"/>
</dbReference>
<protein>
    <recommendedName>
        <fullName evidence="2">Restriction system protein Mrr-like N-terminal domain-containing protein</fullName>
    </recommendedName>
</protein>
<feature type="region of interest" description="Disordered" evidence="1">
    <location>
        <begin position="169"/>
        <end position="195"/>
    </location>
</feature>
<organism evidence="3 4">
    <name type="scientific">Meiothermus ruber (strain ATCC 35948 / DSM 1279 / VKM B-1258 / 21)</name>
    <name type="common">Thermus ruber</name>
    <dbReference type="NCBI Taxonomy" id="504728"/>
    <lineage>
        <taxon>Bacteria</taxon>
        <taxon>Thermotogati</taxon>
        <taxon>Deinococcota</taxon>
        <taxon>Deinococci</taxon>
        <taxon>Thermales</taxon>
        <taxon>Thermaceae</taxon>
        <taxon>Meiothermus</taxon>
    </lineage>
</organism>
<proteinExistence type="predicted"/>
<evidence type="ECO:0000313" key="4">
    <source>
        <dbReference type="Proteomes" id="UP000006655"/>
    </source>
</evidence>
<dbReference type="InterPro" id="IPR025745">
    <property type="entry name" value="Mrr-like_N_dom"/>
</dbReference>